<organism evidence="2 3">
    <name type="scientific">Pleuronectes platessa</name>
    <name type="common">European plaice</name>
    <dbReference type="NCBI Taxonomy" id="8262"/>
    <lineage>
        <taxon>Eukaryota</taxon>
        <taxon>Metazoa</taxon>
        <taxon>Chordata</taxon>
        <taxon>Craniata</taxon>
        <taxon>Vertebrata</taxon>
        <taxon>Euteleostomi</taxon>
        <taxon>Actinopterygii</taxon>
        <taxon>Neopterygii</taxon>
        <taxon>Teleostei</taxon>
        <taxon>Neoteleostei</taxon>
        <taxon>Acanthomorphata</taxon>
        <taxon>Carangaria</taxon>
        <taxon>Pleuronectiformes</taxon>
        <taxon>Pleuronectoidei</taxon>
        <taxon>Pleuronectidae</taxon>
        <taxon>Pleuronectes</taxon>
    </lineage>
</organism>
<protein>
    <submittedName>
        <fullName evidence="2">Uncharacterized protein</fullName>
    </submittedName>
</protein>
<dbReference type="EMBL" id="CADEAL010000102">
    <property type="protein sequence ID" value="CAB1414401.1"/>
    <property type="molecule type" value="Genomic_DNA"/>
</dbReference>
<reference evidence="2" key="1">
    <citation type="submission" date="2020-03" db="EMBL/GenBank/DDBJ databases">
        <authorList>
            <person name="Weist P."/>
        </authorList>
    </citation>
    <scope>NUCLEOTIDE SEQUENCE</scope>
</reference>
<feature type="region of interest" description="Disordered" evidence="1">
    <location>
        <begin position="98"/>
        <end position="121"/>
    </location>
</feature>
<dbReference type="AlphaFoldDB" id="A0A9N7TKX6"/>
<keyword evidence="3" id="KW-1185">Reference proteome</keyword>
<name>A0A9N7TKX6_PLEPL</name>
<gene>
    <name evidence="2" type="ORF">PLEPLA_LOCUS2110</name>
</gene>
<evidence type="ECO:0000313" key="3">
    <source>
        <dbReference type="Proteomes" id="UP001153269"/>
    </source>
</evidence>
<dbReference type="Proteomes" id="UP001153269">
    <property type="component" value="Unassembled WGS sequence"/>
</dbReference>
<comment type="caution">
    <text evidence="2">The sequence shown here is derived from an EMBL/GenBank/DDBJ whole genome shotgun (WGS) entry which is preliminary data.</text>
</comment>
<evidence type="ECO:0000256" key="1">
    <source>
        <dbReference type="SAM" id="MobiDB-lite"/>
    </source>
</evidence>
<evidence type="ECO:0000313" key="2">
    <source>
        <dbReference type="EMBL" id="CAB1414401.1"/>
    </source>
</evidence>
<sequence length="121" mass="12938">MFVHKALNGLIPSCISELLYQTGAFILNRAGGCSVADLPVVTEGESSGGAAAAAAAVSSAAAEEEEEEAQLLKQTGSSTALLHLCLFSWRLLHRPPTGERLKMQCPRSNPHTPSEEQRHRK</sequence>
<proteinExistence type="predicted"/>
<accession>A0A9N7TKX6</accession>